<dbReference type="InterPro" id="IPR002073">
    <property type="entry name" value="PDEase_catalytic_dom"/>
</dbReference>
<keyword evidence="8" id="KW-1185">Reference proteome</keyword>
<dbReference type="PRINTS" id="PR00387">
    <property type="entry name" value="PDIESTERASE1"/>
</dbReference>
<comment type="caution">
    <text evidence="7">The sequence shown here is derived from an EMBL/GenBank/DDBJ whole genome shotgun (WGS) entry which is preliminary data.</text>
</comment>
<dbReference type="InterPro" id="IPR003607">
    <property type="entry name" value="HD/PDEase_dom"/>
</dbReference>
<dbReference type="InterPro" id="IPR036971">
    <property type="entry name" value="PDEase_catalytic_dom_sf"/>
</dbReference>
<dbReference type="PROSITE" id="PS51845">
    <property type="entry name" value="PDEASE_I_2"/>
    <property type="match status" value="1"/>
</dbReference>
<dbReference type="Proteomes" id="UP001314263">
    <property type="component" value="Unassembled WGS sequence"/>
</dbReference>
<feature type="binding site" evidence="5">
    <location>
        <position position="440"/>
    </location>
    <ligand>
        <name>Zn(2+)</name>
        <dbReference type="ChEBI" id="CHEBI:29105"/>
        <label>1</label>
    </ligand>
</feature>
<dbReference type="EMBL" id="CAUYUE010000004">
    <property type="protein sequence ID" value="CAK0768566.1"/>
    <property type="molecule type" value="Genomic_DNA"/>
</dbReference>
<keyword evidence="2" id="KW-0378">Hydrolase</keyword>
<feature type="domain" description="PDEase" evidence="6">
    <location>
        <begin position="324"/>
        <end position="653"/>
    </location>
</feature>
<feature type="binding site" evidence="4">
    <location>
        <position position="559"/>
    </location>
    <ligand>
        <name>AMP</name>
        <dbReference type="ChEBI" id="CHEBI:456215"/>
    </ligand>
</feature>
<proteinExistence type="predicted"/>
<evidence type="ECO:0000256" key="1">
    <source>
        <dbReference type="ARBA" id="ARBA00022723"/>
    </source>
</evidence>
<feature type="active site" description="Proton donor" evidence="3">
    <location>
        <position position="399"/>
    </location>
</feature>
<sequence>MLDSTHAKPANKDQDCTDESKVSFVEMRLRAVENGECIAFLQGAAMRLFPMPTAAVDGDEIVEVVAKPYRFEDHDGIVTPCCLLEVIERLNPDTARDLEMLYEAPMKTLLFDTSGKLLTRGRQMGSSMSELFTSDGEDLLREMVQRLFHEGENHIFSQHEIGDRWLSLDIQASRDPVTYNPAILVNINDITDMKRAELDLMRENINMAEQGRDLQAENTRLQKRLVTADTKSARRQLSLNTETPADVVHDLLNRLASGRKVSISSAQTVQQILWECDGDLHSPIDLHQHMSEGEDAGMSIAQMVNAPRAHVSAMLSKKWRRASLDAIPPDVTHRAIRLTGRWDFDSFAFNEETRGRPLSTLGSWVLEKEGLVTQYNLDLRKLCKFLRRVEDGYPDNPYHSRIHATAVLHMTYMLISQGGVMKTAFEPETVMCCYLAAILHDYKHPGLNADHLVNRRSSLALRYNDRSPLENHHISSAWRLLLRPECNFLDGVSEDVYRGIRDMTIDLVLSTDMQHHFNIVSRFKRGAQSKGAESTNSSVEMLEDSSSRLVQQMIVKVADLSHVAAPTEEHRKWVALLQEEHWRQGDIERELGMRVSHMMNRQGGGITDSQMGFFEIIALPTFEAFSSCFEGARTLYQRVQCNYKYWLGAAGESSR</sequence>
<feature type="binding site" evidence="5">
    <location>
        <position position="403"/>
    </location>
    <ligand>
        <name>Zn(2+)</name>
        <dbReference type="ChEBI" id="CHEBI:29105"/>
        <label>1</label>
    </ligand>
</feature>
<dbReference type="CDD" id="cd00077">
    <property type="entry name" value="HDc"/>
    <property type="match status" value="1"/>
</dbReference>
<feature type="binding site" evidence="5">
    <location>
        <position position="441"/>
    </location>
    <ligand>
        <name>Zn(2+)</name>
        <dbReference type="ChEBI" id="CHEBI:29105"/>
        <label>2</label>
    </ligand>
</feature>
<dbReference type="Gene3D" id="1.10.1300.10">
    <property type="entry name" value="3'5'-cyclic nucleotide phosphodiesterase, catalytic domain"/>
    <property type="match status" value="1"/>
</dbReference>
<evidence type="ECO:0000256" key="3">
    <source>
        <dbReference type="PIRSR" id="PIRSR623088-1"/>
    </source>
</evidence>
<keyword evidence="1 5" id="KW-0479">Metal-binding</keyword>
<dbReference type="SMART" id="SM00471">
    <property type="entry name" value="HDc"/>
    <property type="match status" value="1"/>
</dbReference>
<dbReference type="GO" id="GO:0007165">
    <property type="term" value="P:signal transduction"/>
    <property type="evidence" value="ECO:0007669"/>
    <property type="project" value="InterPro"/>
</dbReference>
<feature type="binding site" evidence="4">
    <location>
        <position position="441"/>
    </location>
    <ligand>
        <name>AMP</name>
        <dbReference type="ChEBI" id="CHEBI:456215"/>
    </ligand>
</feature>
<organism evidence="7 8">
    <name type="scientific">Coccomyxa viridis</name>
    <dbReference type="NCBI Taxonomy" id="1274662"/>
    <lineage>
        <taxon>Eukaryota</taxon>
        <taxon>Viridiplantae</taxon>
        <taxon>Chlorophyta</taxon>
        <taxon>core chlorophytes</taxon>
        <taxon>Trebouxiophyceae</taxon>
        <taxon>Trebouxiophyceae incertae sedis</taxon>
        <taxon>Coccomyxaceae</taxon>
        <taxon>Coccomyxa</taxon>
    </lineage>
</organism>
<evidence type="ECO:0000313" key="8">
    <source>
        <dbReference type="Proteomes" id="UP001314263"/>
    </source>
</evidence>
<gene>
    <name evidence="7" type="ORF">CVIRNUC_003577</name>
</gene>
<protein>
    <recommendedName>
        <fullName evidence="6">PDEase domain-containing protein</fullName>
    </recommendedName>
</protein>
<evidence type="ECO:0000313" key="7">
    <source>
        <dbReference type="EMBL" id="CAK0768566.1"/>
    </source>
</evidence>
<evidence type="ECO:0000259" key="6">
    <source>
        <dbReference type="PROSITE" id="PS51845"/>
    </source>
</evidence>
<name>A0AAV1I2A3_9CHLO</name>
<evidence type="ECO:0000256" key="4">
    <source>
        <dbReference type="PIRSR" id="PIRSR623088-2"/>
    </source>
</evidence>
<dbReference type="InterPro" id="IPR023088">
    <property type="entry name" value="PDEase"/>
</dbReference>
<dbReference type="PANTHER" id="PTHR11347">
    <property type="entry name" value="CYCLIC NUCLEOTIDE PHOSPHODIESTERASE"/>
    <property type="match status" value="1"/>
</dbReference>
<dbReference type="SUPFAM" id="SSF109604">
    <property type="entry name" value="HD-domain/PDEase-like"/>
    <property type="match status" value="1"/>
</dbReference>
<evidence type="ECO:0000256" key="5">
    <source>
        <dbReference type="PIRSR" id="PIRSR623088-3"/>
    </source>
</evidence>
<feature type="binding site" evidence="5">
    <location>
        <position position="559"/>
    </location>
    <ligand>
        <name>Zn(2+)</name>
        <dbReference type="ChEBI" id="CHEBI:29105"/>
        <label>1</label>
    </ligand>
</feature>
<feature type="binding site" evidence="4">
    <location>
        <position position="610"/>
    </location>
    <ligand>
        <name>AMP</name>
        <dbReference type="ChEBI" id="CHEBI:456215"/>
    </ligand>
</feature>
<feature type="binding site" evidence="5">
    <location>
        <position position="441"/>
    </location>
    <ligand>
        <name>Zn(2+)</name>
        <dbReference type="ChEBI" id="CHEBI:29105"/>
        <label>1</label>
    </ligand>
</feature>
<accession>A0AAV1I2A3</accession>
<feature type="binding site" evidence="4">
    <location>
        <begin position="399"/>
        <end position="403"/>
    </location>
    <ligand>
        <name>AMP</name>
        <dbReference type="ChEBI" id="CHEBI:456215"/>
    </ligand>
</feature>
<reference evidence="7 8" key="1">
    <citation type="submission" date="2023-10" db="EMBL/GenBank/DDBJ databases">
        <authorList>
            <person name="Maclean D."/>
            <person name="Macfadyen A."/>
        </authorList>
    </citation>
    <scope>NUCLEOTIDE SEQUENCE [LARGE SCALE GENOMIC DNA]</scope>
</reference>
<dbReference type="GO" id="GO:0046872">
    <property type="term" value="F:metal ion binding"/>
    <property type="evidence" value="ECO:0007669"/>
    <property type="project" value="UniProtKB-KW"/>
</dbReference>
<dbReference type="Gene3D" id="3.30.450.20">
    <property type="entry name" value="PAS domain"/>
    <property type="match status" value="1"/>
</dbReference>
<dbReference type="AlphaFoldDB" id="A0AAV1I2A3"/>
<evidence type="ECO:0000256" key="2">
    <source>
        <dbReference type="ARBA" id="ARBA00022801"/>
    </source>
</evidence>
<dbReference type="Pfam" id="PF00233">
    <property type="entry name" value="PDEase_I"/>
    <property type="match status" value="1"/>
</dbReference>
<dbReference type="GO" id="GO:0004114">
    <property type="term" value="F:3',5'-cyclic-nucleotide phosphodiesterase activity"/>
    <property type="evidence" value="ECO:0007669"/>
    <property type="project" value="InterPro"/>
</dbReference>